<comment type="caution">
    <text evidence="1">The sequence shown here is derived from an EMBL/GenBank/DDBJ whole genome shotgun (WGS) entry which is preliminary data.</text>
</comment>
<evidence type="ECO:0000313" key="2">
    <source>
        <dbReference type="Proteomes" id="UP000178797"/>
    </source>
</evidence>
<dbReference type="Proteomes" id="UP000178797">
    <property type="component" value="Unassembled WGS sequence"/>
</dbReference>
<protein>
    <submittedName>
        <fullName evidence="1">Uncharacterized protein</fullName>
    </submittedName>
</protein>
<organism evidence="1 2">
    <name type="scientific">Candidatus Schekmanbacteria bacterium RBG_16_38_10</name>
    <dbReference type="NCBI Taxonomy" id="1817879"/>
    <lineage>
        <taxon>Bacteria</taxon>
        <taxon>Candidatus Schekmaniibacteriota</taxon>
    </lineage>
</organism>
<dbReference type="AlphaFoldDB" id="A0A1F7S0H8"/>
<dbReference type="EMBL" id="MGDE01000044">
    <property type="protein sequence ID" value="OGL47326.1"/>
    <property type="molecule type" value="Genomic_DNA"/>
</dbReference>
<gene>
    <name evidence="1" type="ORF">A2W05_09800</name>
</gene>
<sequence length="123" mass="14292">MKAAKISHWSGIKSPYSYSHNLTENEEIMLEKLEDILPHGSGINGDWSFDILKNGNIVCHNTYEAMNERGYYCHFYDFSVTVKPLENDKFQWVKFSFKGNKERSCCGWGLQDYLSDTLSYSLE</sequence>
<accession>A0A1F7S0H8</accession>
<evidence type="ECO:0000313" key="1">
    <source>
        <dbReference type="EMBL" id="OGL47326.1"/>
    </source>
</evidence>
<name>A0A1F7S0H8_9BACT</name>
<proteinExistence type="predicted"/>
<reference evidence="1 2" key="1">
    <citation type="journal article" date="2016" name="Nat. Commun.">
        <title>Thousands of microbial genomes shed light on interconnected biogeochemical processes in an aquifer system.</title>
        <authorList>
            <person name="Anantharaman K."/>
            <person name="Brown C.T."/>
            <person name="Hug L.A."/>
            <person name="Sharon I."/>
            <person name="Castelle C.J."/>
            <person name="Probst A.J."/>
            <person name="Thomas B.C."/>
            <person name="Singh A."/>
            <person name="Wilkins M.J."/>
            <person name="Karaoz U."/>
            <person name="Brodie E.L."/>
            <person name="Williams K.H."/>
            <person name="Hubbard S.S."/>
            <person name="Banfield J.F."/>
        </authorList>
    </citation>
    <scope>NUCLEOTIDE SEQUENCE [LARGE SCALE GENOMIC DNA]</scope>
</reference>